<name>A0ABC9XUU1_GRUJA</name>
<dbReference type="InterPro" id="IPR016186">
    <property type="entry name" value="C-type_lectin-like/link_sf"/>
</dbReference>
<dbReference type="InterPro" id="IPR016187">
    <property type="entry name" value="CTDL_fold"/>
</dbReference>
<protein>
    <submittedName>
        <fullName evidence="4">Early activation antigen CD69-like</fullName>
    </submittedName>
</protein>
<gene>
    <name evidence="4" type="ORF">GRJ2_002617400</name>
</gene>
<evidence type="ECO:0000313" key="5">
    <source>
        <dbReference type="Proteomes" id="UP001623348"/>
    </source>
</evidence>
<dbReference type="AlphaFoldDB" id="A0ABC9XUU1"/>
<dbReference type="GO" id="GO:0005886">
    <property type="term" value="C:plasma membrane"/>
    <property type="evidence" value="ECO:0007669"/>
    <property type="project" value="UniProtKB-SubCell"/>
</dbReference>
<dbReference type="InterPro" id="IPR001304">
    <property type="entry name" value="C-type_lectin-like"/>
</dbReference>
<evidence type="ECO:0000256" key="2">
    <source>
        <dbReference type="SAM" id="Phobius"/>
    </source>
</evidence>
<evidence type="ECO:0000256" key="1">
    <source>
        <dbReference type="ARBA" id="ARBA00004401"/>
    </source>
</evidence>
<evidence type="ECO:0000313" key="4">
    <source>
        <dbReference type="EMBL" id="GAB0201518.1"/>
    </source>
</evidence>
<dbReference type="PANTHER" id="PTHR45710">
    <property type="entry name" value="C-TYPE LECTIN DOMAIN-CONTAINING PROTEIN 180"/>
    <property type="match status" value="1"/>
</dbReference>
<comment type="subcellular location">
    <subcellularLocation>
        <location evidence="1">Cell membrane</location>
        <topology evidence="1">Single-pass type II membrane protein</topology>
    </subcellularLocation>
</comment>
<reference evidence="4 5" key="1">
    <citation type="submission" date="2024-06" db="EMBL/GenBank/DDBJ databases">
        <title>The draft genome of Grus japonensis, version 3.</title>
        <authorList>
            <person name="Nabeshima K."/>
            <person name="Suzuki S."/>
            <person name="Onuma M."/>
        </authorList>
    </citation>
    <scope>NUCLEOTIDE SEQUENCE [LARGE SCALE GENOMIC DNA]</scope>
    <source>
        <strain evidence="4 5">451A</strain>
    </source>
</reference>
<dbReference type="InterPro" id="IPR050828">
    <property type="entry name" value="C-type_lectin/matrix_domain"/>
</dbReference>
<evidence type="ECO:0000259" key="3">
    <source>
        <dbReference type="PROSITE" id="PS50041"/>
    </source>
</evidence>
<feature type="domain" description="C-type lectin" evidence="3">
    <location>
        <begin position="74"/>
        <end position="162"/>
    </location>
</feature>
<dbReference type="SUPFAM" id="SSF56436">
    <property type="entry name" value="C-type lectin-like"/>
    <property type="match status" value="1"/>
</dbReference>
<dbReference type="SMART" id="SM00034">
    <property type="entry name" value="CLECT"/>
    <property type="match status" value="1"/>
</dbReference>
<keyword evidence="2" id="KW-0472">Membrane</keyword>
<keyword evidence="5" id="KW-1185">Reference proteome</keyword>
<feature type="transmembrane region" description="Helical" evidence="2">
    <location>
        <begin position="30"/>
        <end position="51"/>
    </location>
</feature>
<dbReference type="Pfam" id="PF00059">
    <property type="entry name" value="Lectin_C"/>
    <property type="match status" value="1"/>
</dbReference>
<keyword evidence="2" id="KW-0812">Transmembrane</keyword>
<dbReference type="Proteomes" id="UP001623348">
    <property type="component" value="Unassembled WGS sequence"/>
</dbReference>
<dbReference type="PANTHER" id="PTHR45710:SF35">
    <property type="entry name" value="C-TYPE LECTIN DOMAIN FAMILY 2 MEMBER D"/>
    <property type="match status" value="1"/>
</dbReference>
<organism evidence="4 5">
    <name type="scientific">Grus japonensis</name>
    <name type="common">Japanese crane</name>
    <name type="synonym">Red-crowned crane</name>
    <dbReference type="NCBI Taxonomy" id="30415"/>
    <lineage>
        <taxon>Eukaryota</taxon>
        <taxon>Metazoa</taxon>
        <taxon>Chordata</taxon>
        <taxon>Craniata</taxon>
        <taxon>Vertebrata</taxon>
        <taxon>Euteleostomi</taxon>
        <taxon>Archelosauria</taxon>
        <taxon>Archosauria</taxon>
        <taxon>Dinosauria</taxon>
        <taxon>Saurischia</taxon>
        <taxon>Theropoda</taxon>
        <taxon>Coelurosauria</taxon>
        <taxon>Aves</taxon>
        <taxon>Neognathae</taxon>
        <taxon>Neoaves</taxon>
        <taxon>Gruiformes</taxon>
        <taxon>Gruidae</taxon>
        <taxon>Grus</taxon>
    </lineage>
</organism>
<comment type="caution">
    <text evidence="4">The sequence shown here is derived from an EMBL/GenBank/DDBJ whole genome shotgun (WGS) entry which is preliminary data.</text>
</comment>
<accession>A0ABC9XUU1</accession>
<dbReference type="Gene3D" id="3.10.100.10">
    <property type="entry name" value="Mannose-Binding Protein A, subunit A"/>
    <property type="match status" value="1"/>
</dbReference>
<dbReference type="PROSITE" id="PS50041">
    <property type="entry name" value="C_TYPE_LECTIN_2"/>
    <property type="match status" value="1"/>
</dbReference>
<sequence>MVPPHPEVPGHRGERTHRRALGRCCALPPAYGLVVAVLVAVILALAIALAVQSAGRREGHLAPVLACPDGWVGYRNVCYCLSMEEGSWAWSQERCSSHGASLAVLQREWEMEFLSRLKGKADFWLGLWRQGEHFELGGWQQLHPDDPSVGPRSVSVFERQCCREFKLLTATALYVQQAPSSEVTERGPSPC</sequence>
<dbReference type="EMBL" id="BAAFJT010000032">
    <property type="protein sequence ID" value="GAB0201518.1"/>
    <property type="molecule type" value="Genomic_DNA"/>
</dbReference>
<keyword evidence="2" id="KW-1133">Transmembrane helix</keyword>
<proteinExistence type="predicted"/>